<dbReference type="Pfam" id="PF07510">
    <property type="entry name" value="GmrSD_C"/>
    <property type="match status" value="1"/>
</dbReference>
<evidence type="ECO:0000313" key="3">
    <source>
        <dbReference type="EMBL" id="WGZ91033.1"/>
    </source>
</evidence>
<dbReference type="AlphaFoldDB" id="A0AA95H7R7"/>
<dbReference type="Pfam" id="PF03235">
    <property type="entry name" value="GmrSD_N"/>
    <property type="match status" value="1"/>
</dbReference>
<gene>
    <name evidence="3" type="ORF">QJT80_00855</name>
</gene>
<feature type="domain" description="GmrSD restriction endonucleases C-terminal" evidence="2">
    <location>
        <begin position="415"/>
        <end position="547"/>
    </location>
</feature>
<sequence length="557" mass="65548">MSTTDEIFKPENKTIKQMFGDIDAFYQMPIYQRPYSWDKERVEQLWYDVLDAYKNHQEDQTIDPNYFLGSVVVVKKTNSYEVVDGQQRLTTLTILFCVLRDLALELAQKNIISNSIRDLVEGKERLKLTTHLNNQALFEESILNQINFSANRKELAENRFLQTAFYFRDLIHKAQDINNSDDFIPDFGGFINYLFNKTTMIKIICYDEGFAIKLFTVLNDRGLDLTPADIIKAYLLQNLEEEKRTSFIEVWKRIENTCKLSDESLQGIFNLYLYYLKTDNPKKSLQDELKQQFKDKNPQQVILDIEKFANNYLEIQNNSKDRQVSLLKYLRHSIYWKAILTTAKHVDYPNYEALKKLITGYYYQSWIAGGTTNRVKQTSFNILKKTKNKESIEDIRNLIIENLQKYDDYKGLLSTDYAYWTNWLKPVLLAVEYFEHDEKEFIPISRDLHAEHILPAGWDRDGLDWSLKFADDEIPQILNSLGNLTLLSGAKNIQASNRNFVDKAEIYKGNNGKGFDGKTSFEITKKVIEDYSEWNKENVEKRYQWLVSRISEIFKIQ</sequence>
<dbReference type="InterPro" id="IPR004919">
    <property type="entry name" value="GmrSD_N"/>
</dbReference>
<protein>
    <submittedName>
        <fullName evidence="3">DUF262 domain-containing protein</fullName>
    </submittedName>
</protein>
<reference evidence="3" key="2">
    <citation type="submission" date="2023-04" db="EMBL/GenBank/DDBJ databases">
        <authorList>
            <person name="Beletskiy A.V."/>
            <person name="Mardanov A.V."/>
            <person name="Ravin N.V."/>
        </authorList>
    </citation>
    <scope>NUCLEOTIDE SEQUENCE</scope>
    <source>
        <strain evidence="3">GKL-01</strain>
    </source>
</reference>
<accession>A0AA95H7R7</accession>
<dbReference type="EMBL" id="CP124755">
    <property type="protein sequence ID" value="WGZ91033.1"/>
    <property type="molecule type" value="Genomic_DNA"/>
</dbReference>
<evidence type="ECO:0000259" key="1">
    <source>
        <dbReference type="Pfam" id="PF03235"/>
    </source>
</evidence>
<organism evidence="3">
    <name type="scientific">Candidatus Thiocaldithrix dubininis</name>
    <dbReference type="NCBI Taxonomy" id="3080823"/>
    <lineage>
        <taxon>Bacteria</taxon>
        <taxon>Pseudomonadati</taxon>
        <taxon>Pseudomonadota</taxon>
        <taxon>Gammaproteobacteria</taxon>
        <taxon>Thiotrichales</taxon>
        <taxon>Thiotrichaceae</taxon>
        <taxon>Candidatus Thiocaldithrix</taxon>
    </lineage>
</organism>
<dbReference type="Proteomes" id="UP001300672">
    <property type="component" value="Chromosome"/>
</dbReference>
<dbReference type="KEGG" id="tdu:QJT80_00855"/>
<feature type="domain" description="GmrSD restriction endonucleases N-terminal" evidence="1">
    <location>
        <begin position="15"/>
        <end position="236"/>
    </location>
</feature>
<evidence type="ECO:0000259" key="2">
    <source>
        <dbReference type="Pfam" id="PF07510"/>
    </source>
</evidence>
<name>A0AA95H7R7_9GAMM</name>
<dbReference type="PANTHER" id="PTHR35149:SF2">
    <property type="entry name" value="DUF262 DOMAIN-CONTAINING PROTEIN"/>
    <property type="match status" value="1"/>
</dbReference>
<proteinExistence type="predicted"/>
<reference evidence="3" key="1">
    <citation type="journal article" date="2023" name="Int. J. Mol. Sci.">
        <title>Metagenomics Revealed a New Genus 'Candidatus Thiocaldithrix dubininis' gen. nov., sp. nov. and a New Species 'Candidatus Thiothrix putei' sp. nov. in the Family Thiotrichaceae, Some Members of Which Have Traits of Both Na+- and H+-Motive Energetics.</title>
        <authorList>
            <person name="Ravin N.V."/>
            <person name="Muntyan M.S."/>
            <person name="Smolyakov D.D."/>
            <person name="Rudenko T.S."/>
            <person name="Beletsky A.V."/>
            <person name="Mardanov A.V."/>
            <person name="Grabovich M.Y."/>
        </authorList>
    </citation>
    <scope>NUCLEOTIDE SEQUENCE</scope>
    <source>
        <strain evidence="3">GKL-01</strain>
    </source>
</reference>
<dbReference type="PANTHER" id="PTHR35149">
    <property type="entry name" value="SLL5132 PROTEIN"/>
    <property type="match status" value="1"/>
</dbReference>
<dbReference type="InterPro" id="IPR011089">
    <property type="entry name" value="GmrSD_C"/>
</dbReference>